<gene>
    <name evidence="17" type="ORF">N784_02980</name>
</gene>
<evidence type="ECO:0000256" key="1">
    <source>
        <dbReference type="ARBA" id="ARBA00000085"/>
    </source>
</evidence>
<evidence type="ECO:0000256" key="6">
    <source>
        <dbReference type="ARBA" id="ARBA00022692"/>
    </source>
</evidence>
<evidence type="ECO:0000256" key="15">
    <source>
        <dbReference type="SAM" id="Phobius"/>
    </source>
</evidence>
<dbReference type="eggNOG" id="COG4585">
    <property type="taxonomic scope" value="Bacteria"/>
</dbReference>
<evidence type="ECO:0000256" key="13">
    <source>
        <dbReference type="PIRNR" id="PIRNR037431"/>
    </source>
</evidence>
<dbReference type="Gene3D" id="1.20.5.1930">
    <property type="match status" value="1"/>
</dbReference>
<keyword evidence="8 13" id="KW-0418">Kinase</keyword>
<comment type="caution">
    <text evidence="17">The sequence shown here is derived from an EMBL/GenBank/DDBJ whole genome shotgun (WGS) entry which is preliminary data.</text>
</comment>
<keyword evidence="11 13" id="KW-0902">Two-component regulatory system</keyword>
<dbReference type="Pfam" id="PF02518">
    <property type="entry name" value="HATPase_c"/>
    <property type="match status" value="1"/>
</dbReference>
<dbReference type="InterPro" id="IPR017202">
    <property type="entry name" value="LiaS/VraS"/>
</dbReference>
<keyword evidence="10 15" id="KW-1133">Transmembrane helix</keyword>
<dbReference type="RefSeq" id="WP_036833939.1">
    <property type="nucleotide sequence ID" value="NZ_AVPG01000010.1"/>
</dbReference>
<evidence type="ECO:0000256" key="10">
    <source>
        <dbReference type="ARBA" id="ARBA00022989"/>
    </source>
</evidence>
<dbReference type="PIRSF" id="PIRSF037431">
    <property type="entry name" value="STHK_LiaS"/>
    <property type="match status" value="1"/>
</dbReference>
<name>A0A0A5G6V3_9BACI</name>
<protein>
    <recommendedName>
        <fullName evidence="13">Sensor histidine kinase</fullName>
        <ecNumber evidence="13">2.7.13.3</ecNumber>
    </recommendedName>
</protein>
<keyword evidence="5 13" id="KW-0808">Transferase</keyword>
<keyword evidence="14" id="KW-0175">Coiled coil</keyword>
<dbReference type="GO" id="GO:0046983">
    <property type="term" value="F:protein dimerization activity"/>
    <property type="evidence" value="ECO:0007669"/>
    <property type="project" value="InterPro"/>
</dbReference>
<dbReference type="AlphaFoldDB" id="A0A0A5G6V3"/>
<evidence type="ECO:0000256" key="5">
    <source>
        <dbReference type="ARBA" id="ARBA00022679"/>
    </source>
</evidence>
<evidence type="ECO:0000256" key="8">
    <source>
        <dbReference type="ARBA" id="ARBA00022777"/>
    </source>
</evidence>
<dbReference type="InterPro" id="IPR003594">
    <property type="entry name" value="HATPase_dom"/>
</dbReference>
<dbReference type="SUPFAM" id="SSF55874">
    <property type="entry name" value="ATPase domain of HSP90 chaperone/DNA topoisomerase II/histidine kinase"/>
    <property type="match status" value="1"/>
</dbReference>
<dbReference type="GO" id="GO:0005886">
    <property type="term" value="C:plasma membrane"/>
    <property type="evidence" value="ECO:0007669"/>
    <property type="project" value="UniProtKB-SubCell"/>
</dbReference>
<organism evidence="17 18">
    <name type="scientific">Pontibacillus litoralis JSM 072002</name>
    <dbReference type="NCBI Taxonomy" id="1385512"/>
    <lineage>
        <taxon>Bacteria</taxon>
        <taxon>Bacillati</taxon>
        <taxon>Bacillota</taxon>
        <taxon>Bacilli</taxon>
        <taxon>Bacillales</taxon>
        <taxon>Bacillaceae</taxon>
        <taxon>Pontibacillus</taxon>
    </lineage>
</organism>
<dbReference type="Pfam" id="PF07730">
    <property type="entry name" value="HisKA_3"/>
    <property type="match status" value="1"/>
</dbReference>
<dbReference type="EMBL" id="AVPG01000010">
    <property type="protein sequence ID" value="KGX86835.1"/>
    <property type="molecule type" value="Genomic_DNA"/>
</dbReference>
<dbReference type="Proteomes" id="UP000030401">
    <property type="component" value="Unassembled WGS sequence"/>
</dbReference>
<proteinExistence type="predicted"/>
<evidence type="ECO:0000256" key="12">
    <source>
        <dbReference type="ARBA" id="ARBA00023136"/>
    </source>
</evidence>
<evidence type="ECO:0000256" key="4">
    <source>
        <dbReference type="ARBA" id="ARBA00022553"/>
    </source>
</evidence>
<dbReference type="CDD" id="cd16917">
    <property type="entry name" value="HATPase_UhpB-NarQ-NarX-like"/>
    <property type="match status" value="1"/>
</dbReference>
<keyword evidence="9 13" id="KW-0067">ATP-binding</keyword>
<feature type="transmembrane region" description="Helical" evidence="15">
    <location>
        <begin position="48"/>
        <end position="71"/>
    </location>
</feature>
<evidence type="ECO:0000313" key="17">
    <source>
        <dbReference type="EMBL" id="KGX86835.1"/>
    </source>
</evidence>
<evidence type="ECO:0000256" key="2">
    <source>
        <dbReference type="ARBA" id="ARBA00004651"/>
    </source>
</evidence>
<keyword evidence="6 15" id="KW-0812">Transmembrane</keyword>
<dbReference type="GO" id="GO:0000155">
    <property type="term" value="F:phosphorelay sensor kinase activity"/>
    <property type="evidence" value="ECO:0007669"/>
    <property type="project" value="UniProtKB-UniRule"/>
</dbReference>
<evidence type="ECO:0000256" key="14">
    <source>
        <dbReference type="SAM" id="Coils"/>
    </source>
</evidence>
<evidence type="ECO:0000313" key="18">
    <source>
        <dbReference type="Proteomes" id="UP000030401"/>
    </source>
</evidence>
<comment type="subcellular location">
    <subcellularLocation>
        <location evidence="2 13">Cell membrane</location>
        <topology evidence="2 13">Multi-pass membrane protein</topology>
    </subcellularLocation>
</comment>
<dbReference type="STRING" id="1385512.N784_02980"/>
<dbReference type="GO" id="GO:0005524">
    <property type="term" value="F:ATP binding"/>
    <property type="evidence" value="ECO:0007669"/>
    <property type="project" value="UniProtKB-UniRule"/>
</dbReference>
<feature type="coiled-coil region" evidence="14">
    <location>
        <begin position="101"/>
        <end position="128"/>
    </location>
</feature>
<evidence type="ECO:0000256" key="11">
    <source>
        <dbReference type="ARBA" id="ARBA00023012"/>
    </source>
</evidence>
<dbReference type="PANTHER" id="PTHR24421">
    <property type="entry name" value="NITRATE/NITRITE SENSOR PROTEIN NARX-RELATED"/>
    <property type="match status" value="1"/>
</dbReference>
<dbReference type="PROSITE" id="PS50109">
    <property type="entry name" value="HIS_KIN"/>
    <property type="match status" value="1"/>
</dbReference>
<reference evidence="17 18" key="1">
    <citation type="submission" date="2013-08" db="EMBL/GenBank/DDBJ databases">
        <authorList>
            <person name="Huang J."/>
            <person name="Wang G."/>
        </authorList>
    </citation>
    <scope>NUCLEOTIDE SEQUENCE [LARGE SCALE GENOMIC DNA]</scope>
    <source>
        <strain evidence="17 18">JSM 072002</strain>
    </source>
</reference>
<feature type="domain" description="Histidine kinase" evidence="16">
    <location>
        <begin position="147"/>
        <end position="340"/>
    </location>
</feature>
<keyword evidence="4" id="KW-0597">Phosphoprotein</keyword>
<evidence type="ECO:0000256" key="9">
    <source>
        <dbReference type="ARBA" id="ARBA00022840"/>
    </source>
</evidence>
<evidence type="ECO:0000256" key="7">
    <source>
        <dbReference type="ARBA" id="ARBA00022741"/>
    </source>
</evidence>
<dbReference type="OrthoDB" id="9795828at2"/>
<dbReference type="InterPro" id="IPR050482">
    <property type="entry name" value="Sensor_HK_TwoCompSys"/>
</dbReference>
<comment type="catalytic activity">
    <reaction evidence="1 13">
        <text>ATP + protein L-histidine = ADP + protein N-phospho-L-histidine.</text>
        <dbReference type="EC" id="2.7.13.3"/>
    </reaction>
</comment>
<dbReference type="InterPro" id="IPR011712">
    <property type="entry name" value="Sig_transdc_His_kin_sub3_dim/P"/>
</dbReference>
<keyword evidence="18" id="KW-1185">Reference proteome</keyword>
<keyword evidence="12 13" id="KW-0472">Membrane</keyword>
<keyword evidence="7 13" id="KW-0547">Nucleotide-binding</keyword>
<sequence length="346" mass="39836">MMFILRQTVIGIGVALLCTIFTVGLTFYVFPLQQWTDLWNKELIDVPYIVFILSFSVLLGIIGGWSFGWVWNRRLHNIQRHLDELITGRELTLKGEKEQPFIQMNKRLQKLEIKMKKQTETTQRLATKRAKEREQSLQEVVAQERSRLARELHDSVSQQLFAASMMMSAINETNPPDDSSLQKQLAMVEHMIQQSQLEMRALLLHLRPVPLKGKSLQEGVQDLLAELVNKVPIKVEWNIEDIRLEKGVEDQLFRILQEAISNTLRHANAEALHVMLIKRDTFIILRIVDDGIGFDVEQEKTSSYGLHNMQERAIEIGGNIKVVSVLREGTRIEVKVPQLKEVVAND</sequence>
<evidence type="ECO:0000259" key="16">
    <source>
        <dbReference type="PROSITE" id="PS50109"/>
    </source>
</evidence>
<feature type="transmembrane region" description="Helical" evidence="15">
    <location>
        <begin position="9"/>
        <end position="28"/>
    </location>
</feature>
<keyword evidence="3 13" id="KW-1003">Cell membrane</keyword>
<dbReference type="PANTHER" id="PTHR24421:SF37">
    <property type="entry name" value="SENSOR HISTIDINE KINASE NARS"/>
    <property type="match status" value="1"/>
</dbReference>
<dbReference type="EC" id="2.7.13.3" evidence="13"/>
<dbReference type="InterPro" id="IPR005467">
    <property type="entry name" value="His_kinase_dom"/>
</dbReference>
<dbReference type="InterPro" id="IPR036890">
    <property type="entry name" value="HATPase_C_sf"/>
</dbReference>
<evidence type="ECO:0000256" key="3">
    <source>
        <dbReference type="ARBA" id="ARBA00022475"/>
    </source>
</evidence>
<accession>A0A0A5G6V3</accession>
<dbReference type="Gene3D" id="3.30.565.10">
    <property type="entry name" value="Histidine kinase-like ATPase, C-terminal domain"/>
    <property type="match status" value="1"/>
</dbReference>
<dbReference type="SMART" id="SM00387">
    <property type="entry name" value="HATPase_c"/>
    <property type="match status" value="1"/>
</dbReference>